<evidence type="ECO:0000313" key="2">
    <source>
        <dbReference type="Proteomes" id="UP000661280"/>
    </source>
</evidence>
<dbReference type="AlphaFoldDB" id="A0A7R7W2Z2"/>
<reference evidence="1" key="2">
    <citation type="submission" date="2021-02" db="EMBL/GenBank/DDBJ databases">
        <title>Aspergillus luchuensis mut. kawachii IFO 4304 genome sequence.</title>
        <authorList>
            <person name="Mori K."/>
            <person name="Kadooka C."/>
            <person name="Goto M."/>
            <person name="Futagami T."/>
        </authorList>
    </citation>
    <scope>NUCLEOTIDE SEQUENCE</scope>
    <source>
        <strain evidence="1">IFO 4308</strain>
    </source>
</reference>
<sequence>MSFGFLSLFSPSSHCSSETLVVTMDWTELNKVAIVAGLICFAFVLKNEAPKLREWYRKLQEARAAQPGAPVFQQLAVIRSPPPALLPIHSHSTIELNFWENQGALGEGTRLEDSGSGEIGCGMEMTHSGSCVHFSLAWELASFLSGWRSLGTPTGDESTLLRRAGD</sequence>
<name>A0A7R7W2Z2_ASPKA</name>
<proteinExistence type="predicted"/>
<dbReference type="KEGG" id="aluc:AKAW2_20320S"/>
<accession>A0A7R7W2Z2</accession>
<dbReference type="Proteomes" id="UP000661280">
    <property type="component" value="Chromosome 2"/>
</dbReference>
<evidence type="ECO:0000313" key="1">
    <source>
        <dbReference type="EMBL" id="BCR95380.1"/>
    </source>
</evidence>
<reference evidence="1" key="1">
    <citation type="submission" date="2021-01" db="EMBL/GenBank/DDBJ databases">
        <authorList>
            <consortium name="Aspergillus luchuensis mut. kawachii IFO 4304 genome sequencing consortium"/>
            <person name="Kazuki M."/>
            <person name="Futagami T."/>
        </authorList>
    </citation>
    <scope>NUCLEOTIDE SEQUENCE</scope>
    <source>
        <strain evidence="1">IFO 4308</strain>
    </source>
</reference>
<dbReference type="EMBL" id="AP024426">
    <property type="protein sequence ID" value="BCR95380.1"/>
    <property type="molecule type" value="Genomic_DNA"/>
</dbReference>
<keyword evidence="2" id="KW-1185">Reference proteome</keyword>
<dbReference type="GeneID" id="64956705"/>
<dbReference type="OrthoDB" id="4503941at2759"/>
<gene>
    <name evidence="1" type="ORF">AKAW2_20320S</name>
</gene>
<protein>
    <submittedName>
        <fullName evidence="1">Uncharacterized protein</fullName>
    </submittedName>
</protein>
<dbReference type="RefSeq" id="XP_041539146.1">
    <property type="nucleotide sequence ID" value="XM_041685020.1"/>
</dbReference>
<organism evidence="1 2">
    <name type="scientific">Aspergillus kawachii</name>
    <name type="common">White koji mold</name>
    <name type="synonym">Aspergillus awamori var. kawachi</name>
    <dbReference type="NCBI Taxonomy" id="1069201"/>
    <lineage>
        <taxon>Eukaryota</taxon>
        <taxon>Fungi</taxon>
        <taxon>Dikarya</taxon>
        <taxon>Ascomycota</taxon>
        <taxon>Pezizomycotina</taxon>
        <taxon>Eurotiomycetes</taxon>
        <taxon>Eurotiomycetidae</taxon>
        <taxon>Eurotiales</taxon>
        <taxon>Aspergillaceae</taxon>
        <taxon>Aspergillus</taxon>
        <taxon>Aspergillus subgen. Circumdati</taxon>
    </lineage>
</organism>